<sequence>MNEEEIQNKKKELREQIDQLEKQRMEFLVTQDKAFKCKKCNQITMKDRNSDEKEKEQLCWIHLEEKKCNKKREEYLEKFKDAKLVDIDLKNHWGEIEELILEKDGKRYIFNADHDEERSWIEYRETIYGIVGDVIE</sequence>
<dbReference type="AlphaFoldDB" id="X0TLM8"/>
<protein>
    <submittedName>
        <fullName evidence="2">Uncharacterized protein</fullName>
    </submittedName>
</protein>
<evidence type="ECO:0000256" key="1">
    <source>
        <dbReference type="SAM" id="Coils"/>
    </source>
</evidence>
<comment type="caution">
    <text evidence="2">The sequence shown here is derived from an EMBL/GenBank/DDBJ whole genome shotgun (WGS) entry which is preliminary data.</text>
</comment>
<feature type="coiled-coil region" evidence="1">
    <location>
        <begin position="3"/>
        <end position="30"/>
    </location>
</feature>
<organism evidence="2">
    <name type="scientific">marine sediment metagenome</name>
    <dbReference type="NCBI Taxonomy" id="412755"/>
    <lineage>
        <taxon>unclassified sequences</taxon>
        <taxon>metagenomes</taxon>
        <taxon>ecological metagenomes</taxon>
    </lineage>
</organism>
<evidence type="ECO:0000313" key="2">
    <source>
        <dbReference type="EMBL" id="GAF89037.1"/>
    </source>
</evidence>
<name>X0TLM8_9ZZZZ</name>
<accession>X0TLM8</accession>
<gene>
    <name evidence="2" type="ORF">S01H1_31255</name>
</gene>
<keyword evidence="1" id="KW-0175">Coiled coil</keyword>
<proteinExistence type="predicted"/>
<reference evidence="2" key="1">
    <citation type="journal article" date="2014" name="Front. Microbiol.">
        <title>High frequency of phylogenetically diverse reductive dehalogenase-homologous genes in deep subseafloor sedimentary metagenomes.</title>
        <authorList>
            <person name="Kawai M."/>
            <person name="Futagami T."/>
            <person name="Toyoda A."/>
            <person name="Takaki Y."/>
            <person name="Nishi S."/>
            <person name="Hori S."/>
            <person name="Arai W."/>
            <person name="Tsubouchi T."/>
            <person name="Morono Y."/>
            <person name="Uchiyama I."/>
            <person name="Ito T."/>
            <person name="Fujiyama A."/>
            <person name="Inagaki F."/>
            <person name="Takami H."/>
        </authorList>
    </citation>
    <scope>NUCLEOTIDE SEQUENCE</scope>
    <source>
        <strain evidence="2">Expedition CK06-06</strain>
    </source>
</reference>
<dbReference type="EMBL" id="BARS01019274">
    <property type="protein sequence ID" value="GAF89037.1"/>
    <property type="molecule type" value="Genomic_DNA"/>
</dbReference>